<evidence type="ECO:0000256" key="1">
    <source>
        <dbReference type="SAM" id="MobiDB-lite"/>
    </source>
</evidence>
<feature type="non-terminal residue" evidence="2">
    <location>
        <position position="63"/>
    </location>
</feature>
<name>A0A0V1F4A2_9BILA</name>
<protein>
    <submittedName>
        <fullName evidence="2">Uncharacterized protein</fullName>
    </submittedName>
</protein>
<evidence type="ECO:0000313" key="3">
    <source>
        <dbReference type="Proteomes" id="UP000055024"/>
    </source>
</evidence>
<comment type="caution">
    <text evidence="2">The sequence shown here is derived from an EMBL/GenBank/DDBJ whole genome shotgun (WGS) entry which is preliminary data.</text>
</comment>
<gene>
    <name evidence="2" type="ORF">T11_5240</name>
</gene>
<reference evidence="2 3" key="1">
    <citation type="submission" date="2015-01" db="EMBL/GenBank/DDBJ databases">
        <title>Evolution of Trichinella species and genotypes.</title>
        <authorList>
            <person name="Korhonen P.K."/>
            <person name="Edoardo P."/>
            <person name="Giuseppe L.R."/>
            <person name="Gasser R.B."/>
        </authorList>
    </citation>
    <scope>NUCLEOTIDE SEQUENCE [LARGE SCALE GENOMIC DNA]</scope>
    <source>
        <strain evidence="2">ISS1029</strain>
    </source>
</reference>
<accession>A0A0V1F4A2</accession>
<feature type="region of interest" description="Disordered" evidence="1">
    <location>
        <begin position="38"/>
        <end position="63"/>
    </location>
</feature>
<organism evidence="2 3">
    <name type="scientific">Trichinella zimbabwensis</name>
    <dbReference type="NCBI Taxonomy" id="268475"/>
    <lineage>
        <taxon>Eukaryota</taxon>
        <taxon>Metazoa</taxon>
        <taxon>Ecdysozoa</taxon>
        <taxon>Nematoda</taxon>
        <taxon>Enoplea</taxon>
        <taxon>Dorylaimia</taxon>
        <taxon>Trichinellida</taxon>
        <taxon>Trichinellidae</taxon>
        <taxon>Trichinella</taxon>
    </lineage>
</organism>
<evidence type="ECO:0000313" key="2">
    <source>
        <dbReference type="EMBL" id="KRY80597.1"/>
    </source>
</evidence>
<feature type="non-terminal residue" evidence="2">
    <location>
        <position position="1"/>
    </location>
</feature>
<keyword evidence="3" id="KW-1185">Reference proteome</keyword>
<dbReference type="EMBL" id="JYDP01006674">
    <property type="protein sequence ID" value="KRY80597.1"/>
    <property type="molecule type" value="Genomic_DNA"/>
</dbReference>
<dbReference type="Proteomes" id="UP000055024">
    <property type="component" value="Unassembled WGS sequence"/>
</dbReference>
<sequence length="63" mass="7192">LRICTKLEESFFFWEDDSGTNSNRSEFLESTIADEIKSGGVGGAKSAQRRRKMKQSFLRENDS</sequence>
<proteinExistence type="predicted"/>
<dbReference type="AlphaFoldDB" id="A0A0V1F4A2"/>